<organism evidence="1 2">
    <name type="scientific">Methylocapsa palsarum</name>
    <dbReference type="NCBI Taxonomy" id="1612308"/>
    <lineage>
        <taxon>Bacteria</taxon>
        <taxon>Pseudomonadati</taxon>
        <taxon>Pseudomonadota</taxon>
        <taxon>Alphaproteobacteria</taxon>
        <taxon>Hyphomicrobiales</taxon>
        <taxon>Beijerinckiaceae</taxon>
        <taxon>Methylocapsa</taxon>
    </lineage>
</organism>
<proteinExistence type="predicted"/>
<dbReference type="AlphaFoldDB" id="A0A1I3XYQ0"/>
<dbReference type="GO" id="GO:0006629">
    <property type="term" value="P:lipid metabolic process"/>
    <property type="evidence" value="ECO:0007669"/>
    <property type="project" value="InterPro"/>
</dbReference>
<sequence>MRAKGDVAAFSAGDLAGLAHKECDEGIATLSGFLAAVAGRTPVIVEIKSRFDGDVRLAARALAAIADYAGPVGLKTFDPRVLACLRAQGASRPLGLVAEACYETGEWLELAPQQRAALRELRHFPDTRPDFLSWNVNDLPHAVPMLCRAGIGMPVMTWTVRSPEDRSRAELWADQIVFEGFEA</sequence>
<protein>
    <submittedName>
        <fullName evidence="1">Glycerophosphoryl diester phosphodiesterase</fullName>
    </submittedName>
</protein>
<name>A0A1I3XYQ0_9HYPH</name>
<evidence type="ECO:0000313" key="1">
    <source>
        <dbReference type="EMBL" id="SFK24359.1"/>
    </source>
</evidence>
<reference evidence="1 2" key="1">
    <citation type="submission" date="2016-10" db="EMBL/GenBank/DDBJ databases">
        <authorList>
            <person name="de Groot N.N."/>
        </authorList>
    </citation>
    <scope>NUCLEOTIDE SEQUENCE [LARGE SCALE GENOMIC DNA]</scope>
    <source>
        <strain evidence="1 2">NE2</strain>
    </source>
</reference>
<gene>
    <name evidence="1" type="ORF">SAMN05444581_104158</name>
</gene>
<dbReference type="SUPFAM" id="SSF51695">
    <property type="entry name" value="PLC-like phosphodiesterases"/>
    <property type="match status" value="1"/>
</dbReference>
<evidence type="ECO:0000313" key="2">
    <source>
        <dbReference type="Proteomes" id="UP000198755"/>
    </source>
</evidence>
<dbReference type="STRING" id="1612308.SAMN05444581_104158"/>
<dbReference type="Gene3D" id="3.20.20.190">
    <property type="entry name" value="Phosphatidylinositol (PI) phosphodiesterase"/>
    <property type="match status" value="1"/>
</dbReference>
<accession>A0A1I3XYQ0</accession>
<dbReference type="Proteomes" id="UP000198755">
    <property type="component" value="Unassembled WGS sequence"/>
</dbReference>
<dbReference type="GO" id="GO:0008081">
    <property type="term" value="F:phosphoric diester hydrolase activity"/>
    <property type="evidence" value="ECO:0007669"/>
    <property type="project" value="InterPro"/>
</dbReference>
<keyword evidence="2" id="KW-1185">Reference proteome</keyword>
<dbReference type="EMBL" id="FOSN01000004">
    <property type="protein sequence ID" value="SFK24359.1"/>
    <property type="molecule type" value="Genomic_DNA"/>
</dbReference>
<dbReference type="InterPro" id="IPR017946">
    <property type="entry name" value="PLC-like_Pdiesterase_TIM-brl"/>
</dbReference>